<accession>A0ABT6LS46</accession>
<dbReference type="EMBL" id="JARXVH010000009">
    <property type="protein sequence ID" value="MDH6218471.1"/>
    <property type="molecule type" value="Genomic_DNA"/>
</dbReference>
<feature type="compositionally biased region" description="Polar residues" evidence="1">
    <location>
        <begin position="237"/>
        <end position="252"/>
    </location>
</feature>
<feature type="region of interest" description="Disordered" evidence="1">
    <location>
        <begin position="229"/>
        <end position="300"/>
    </location>
</feature>
<evidence type="ECO:0000313" key="3">
    <source>
        <dbReference type="Proteomes" id="UP001160499"/>
    </source>
</evidence>
<dbReference type="Proteomes" id="UP001160499">
    <property type="component" value="Unassembled WGS sequence"/>
</dbReference>
<organism evidence="2 3">
    <name type="scientific">Streptomyces pseudovenezuelae</name>
    <dbReference type="NCBI Taxonomy" id="67350"/>
    <lineage>
        <taxon>Bacteria</taxon>
        <taxon>Bacillati</taxon>
        <taxon>Actinomycetota</taxon>
        <taxon>Actinomycetes</taxon>
        <taxon>Kitasatosporales</taxon>
        <taxon>Streptomycetaceae</taxon>
        <taxon>Streptomyces</taxon>
        <taxon>Streptomyces aurantiacus group</taxon>
    </lineage>
</organism>
<feature type="compositionally biased region" description="Acidic residues" evidence="1">
    <location>
        <begin position="108"/>
        <end position="151"/>
    </location>
</feature>
<protein>
    <recommendedName>
        <fullName evidence="4">Hydrophobic W protein</fullName>
    </recommendedName>
</protein>
<dbReference type="InterPro" id="IPR006637">
    <property type="entry name" value="ChW"/>
</dbReference>
<gene>
    <name evidence="2" type="ORF">M2283_005803</name>
</gene>
<reference evidence="2 3" key="1">
    <citation type="submission" date="2023-04" db="EMBL/GenBank/DDBJ databases">
        <title>Forest soil microbial communities from Buena Vista Peninsula, Colon Province, Panama.</title>
        <authorList>
            <person name="Bouskill N."/>
        </authorList>
    </citation>
    <scope>NUCLEOTIDE SEQUENCE [LARGE SCALE GENOMIC DNA]</scope>
    <source>
        <strain evidence="2 3">GGS1</strain>
    </source>
</reference>
<sequence>MDMSRGEEADESSTEGTHFEVVIAGDGSAAIDGSPVPAARGETVDAAILDTLHAYARDRNTTVTADISDPSADYVAHVEVAPDGSSRLLEEHRQDAPEPTEATLVPIAEDDEDDDFDDAHDPDDPDDLHDDPDDDLTDFDDDLTEESESESESYTLPDPTEPPPPLTPSTSSTTPGPTVPRPLITRGNHPRQSDDEYEGPGLLHRPLVVGPVALSVAALVVVPLVILGSKAPADGGNETQAARTKPDSTATGTPLPPRPSPTYSTIPTAVPTSPNATATTRKPGPKKTSTPNGGGGIVTVTARPPQVTVTAKPPKPVTAATAVQRLARNDPHGRHICYRAYVSGQGWQKPVCDGATAGRPGKKKPIKALNIAVSNAGGSAANAFVHDPASTNGEGKWKPEWTDLVADGGSNYIGSAKKSAPNLLAFAINIGSGRICQSGKVHGSGWSARSCAGARPDLLTVGTFTNNSYLEAVKLTV</sequence>
<feature type="compositionally biased region" description="Polar residues" evidence="1">
    <location>
        <begin position="261"/>
        <end position="280"/>
    </location>
</feature>
<name>A0ABT6LS46_9ACTN</name>
<dbReference type="SMART" id="SM00728">
    <property type="entry name" value="ChW"/>
    <property type="match status" value="1"/>
</dbReference>
<proteinExistence type="predicted"/>
<evidence type="ECO:0008006" key="4">
    <source>
        <dbReference type="Google" id="ProtNLM"/>
    </source>
</evidence>
<dbReference type="Pfam" id="PF07538">
    <property type="entry name" value="ChW"/>
    <property type="match status" value="1"/>
</dbReference>
<evidence type="ECO:0000256" key="1">
    <source>
        <dbReference type="SAM" id="MobiDB-lite"/>
    </source>
</evidence>
<comment type="caution">
    <text evidence="2">The sequence shown here is derived from an EMBL/GenBank/DDBJ whole genome shotgun (WGS) entry which is preliminary data.</text>
</comment>
<feature type="region of interest" description="Disordered" evidence="1">
    <location>
        <begin position="83"/>
        <end position="198"/>
    </location>
</feature>
<keyword evidence="3" id="KW-1185">Reference proteome</keyword>
<evidence type="ECO:0000313" key="2">
    <source>
        <dbReference type="EMBL" id="MDH6218471.1"/>
    </source>
</evidence>